<feature type="binding site" evidence="4">
    <location>
        <position position="146"/>
    </location>
    <ligand>
        <name>(6R)-10-formyltetrahydrofolate</name>
        <dbReference type="ChEBI" id="CHEBI:195366"/>
    </ligand>
</feature>
<feature type="binding site" evidence="4">
    <location>
        <begin position="56"/>
        <end position="58"/>
    </location>
    <ligand>
        <name>N(1)-(5-phospho-beta-D-ribosyl)glycinamide</name>
        <dbReference type="ChEBI" id="CHEBI:143788"/>
    </ligand>
</feature>
<accession>A0ABW9ZZR7</accession>
<dbReference type="Proteomes" id="UP000753802">
    <property type="component" value="Unassembled WGS sequence"/>
</dbReference>
<comment type="caution">
    <text evidence="4">Lacks conserved residue(s) required for the propagation of feature annotation.</text>
</comment>
<evidence type="ECO:0000256" key="1">
    <source>
        <dbReference type="ARBA" id="ARBA00005054"/>
    </source>
</evidence>
<keyword evidence="5" id="KW-0472">Membrane</keyword>
<comment type="function">
    <text evidence="4">Catalyzes the transfer of a formyl group from 10-formyltetrahydrofolate to 5-phospho-ribosyl-glycinamide (GAR), producing 5-phospho-ribosyl-N-formylglycinamide (FGAR) and tetrahydrofolate.</text>
</comment>
<keyword evidence="5" id="KW-0812">Transmembrane</keyword>
<evidence type="ECO:0000259" key="7">
    <source>
        <dbReference type="Pfam" id="PF20584"/>
    </source>
</evidence>
<comment type="catalytic activity">
    <reaction evidence="4">
        <text>N(1)-(5-phospho-beta-D-ribosyl)glycinamide + (6R)-10-formyltetrahydrofolate = N(2)-formyl-N(1)-(5-phospho-beta-D-ribosyl)glycinamide + (6S)-5,6,7,8-tetrahydrofolate + H(+)</text>
        <dbReference type="Rhea" id="RHEA:15053"/>
        <dbReference type="ChEBI" id="CHEBI:15378"/>
        <dbReference type="ChEBI" id="CHEBI:57453"/>
        <dbReference type="ChEBI" id="CHEBI:143788"/>
        <dbReference type="ChEBI" id="CHEBI:147286"/>
        <dbReference type="ChEBI" id="CHEBI:195366"/>
        <dbReference type="EC" id="2.1.2.2"/>
    </reaction>
</comment>
<evidence type="ECO:0000256" key="5">
    <source>
        <dbReference type="SAM" id="Phobius"/>
    </source>
</evidence>
<dbReference type="PANTHER" id="PTHR43369">
    <property type="entry name" value="PHOSPHORIBOSYLGLYCINAMIDE FORMYLTRANSFERASE"/>
    <property type="match status" value="1"/>
</dbReference>
<sequence>MLVFGYQVILLTFGALLGQWSFFWKYEKKLLVKLGILSKARNKDVTRIAIFASGAGSNAAKIIDYLEGHRSIKVALIVCNKPGAGVLQIAASKGVPSLLIEKERFFSGDAYLPELKKHKIDFIVLAGFLWKVPVSLIAAFPNHIINIHPALLPKYGGKGMYGMKVHEAVLAAGEKESGITIHYVNEHFDEGEHIFQAKTVIEAGDTPESLAQKIHALEHAHFPETIERVLGRKS</sequence>
<feature type="domain" description="DUF6787" evidence="7">
    <location>
        <begin position="6"/>
        <end position="36"/>
    </location>
</feature>
<feature type="active site" description="Proton donor" evidence="4">
    <location>
        <position position="148"/>
    </location>
</feature>
<dbReference type="InterPro" id="IPR046714">
    <property type="entry name" value="DUF6787"/>
</dbReference>
<dbReference type="Pfam" id="PF20584">
    <property type="entry name" value="DUF6787"/>
    <property type="match status" value="1"/>
</dbReference>
<feature type="site" description="Raises pKa of active site His" evidence="4">
    <location>
        <position position="189"/>
    </location>
</feature>
<name>A0ABW9ZZR7_9BACT</name>
<dbReference type="CDD" id="cd08645">
    <property type="entry name" value="FMT_core_GART"/>
    <property type="match status" value="1"/>
</dbReference>
<evidence type="ECO:0000256" key="4">
    <source>
        <dbReference type="HAMAP-Rule" id="MF_01930"/>
    </source>
</evidence>
<organism evidence="8 9">
    <name type="scientific">Sediminibacterium roseum</name>
    <dbReference type="NCBI Taxonomy" id="1978412"/>
    <lineage>
        <taxon>Bacteria</taxon>
        <taxon>Pseudomonadati</taxon>
        <taxon>Bacteroidota</taxon>
        <taxon>Chitinophagia</taxon>
        <taxon>Chitinophagales</taxon>
        <taxon>Chitinophagaceae</taxon>
        <taxon>Sediminibacterium</taxon>
    </lineage>
</organism>
<dbReference type="EC" id="2.1.2.2" evidence="4"/>
<reference evidence="8 9" key="1">
    <citation type="submission" date="2020-01" db="EMBL/GenBank/DDBJ databases">
        <title>Genome analysis.</title>
        <authorList>
            <person name="Wu S."/>
            <person name="Wang G."/>
        </authorList>
    </citation>
    <scope>NUCLEOTIDE SEQUENCE [LARGE SCALE GENOMIC DNA]</scope>
    <source>
        <strain evidence="8 9">SYL130</strain>
    </source>
</reference>
<keyword evidence="2 4" id="KW-0808">Transferase</keyword>
<dbReference type="HAMAP" id="MF_01930">
    <property type="entry name" value="PurN"/>
    <property type="match status" value="1"/>
</dbReference>
<protein>
    <recommendedName>
        <fullName evidence="4">Phosphoribosylglycinamide formyltransferase</fullName>
        <ecNumber evidence="4">2.1.2.2</ecNumber>
    </recommendedName>
    <alternativeName>
        <fullName evidence="4">5'-phosphoribosylglycinamide transformylase</fullName>
    </alternativeName>
    <alternativeName>
        <fullName evidence="4">GAR transformylase</fullName>
        <shortName evidence="4">GART</shortName>
    </alternativeName>
</protein>
<evidence type="ECO:0000259" key="6">
    <source>
        <dbReference type="Pfam" id="PF00551"/>
    </source>
</evidence>
<keyword evidence="5" id="KW-1133">Transmembrane helix</keyword>
<dbReference type="SUPFAM" id="SSF53328">
    <property type="entry name" value="Formyltransferase"/>
    <property type="match status" value="1"/>
</dbReference>
<comment type="pathway">
    <text evidence="1 4">Purine metabolism; IMP biosynthesis via de novo pathway; N(2)-formyl-N(1)-(5-phospho-D-ribosyl)glycinamide from N(1)-(5-phospho-D-ribosyl)glycinamide (10-formyl THF route): step 1/1.</text>
</comment>
<dbReference type="PANTHER" id="PTHR43369:SF2">
    <property type="entry name" value="PHOSPHORIBOSYLGLYCINAMIDE FORMYLTRANSFERASE"/>
    <property type="match status" value="1"/>
</dbReference>
<evidence type="ECO:0000313" key="8">
    <source>
        <dbReference type="EMBL" id="NCI51817.1"/>
    </source>
</evidence>
<comment type="caution">
    <text evidence="8">The sequence shown here is derived from an EMBL/GenBank/DDBJ whole genome shotgun (WGS) entry which is preliminary data.</text>
</comment>
<evidence type="ECO:0000256" key="3">
    <source>
        <dbReference type="ARBA" id="ARBA00022755"/>
    </source>
</evidence>
<dbReference type="Pfam" id="PF00551">
    <property type="entry name" value="Formyl_trans_N"/>
    <property type="match status" value="1"/>
</dbReference>
<dbReference type="InterPro" id="IPR002376">
    <property type="entry name" value="Formyl_transf_N"/>
</dbReference>
<keyword evidence="9" id="KW-1185">Reference proteome</keyword>
<feature type="transmembrane region" description="Helical" evidence="5">
    <location>
        <begin position="6"/>
        <end position="24"/>
    </location>
</feature>
<feature type="binding site" evidence="4">
    <location>
        <position position="104"/>
    </location>
    <ligand>
        <name>(6R)-10-formyltetrahydrofolate</name>
        <dbReference type="ChEBI" id="CHEBI:195366"/>
    </ligand>
</feature>
<dbReference type="InterPro" id="IPR004607">
    <property type="entry name" value="GART"/>
</dbReference>
<dbReference type="Gene3D" id="3.40.50.170">
    <property type="entry name" value="Formyl transferase, N-terminal domain"/>
    <property type="match status" value="1"/>
</dbReference>
<evidence type="ECO:0000256" key="2">
    <source>
        <dbReference type="ARBA" id="ARBA00022679"/>
    </source>
</evidence>
<gene>
    <name evidence="4" type="primary">purN</name>
    <name evidence="8" type="ORF">GWC95_17965</name>
</gene>
<proteinExistence type="inferred from homology"/>
<comment type="similarity">
    <text evidence="4">Belongs to the GART family.</text>
</comment>
<dbReference type="InterPro" id="IPR036477">
    <property type="entry name" value="Formyl_transf_N_sf"/>
</dbReference>
<keyword evidence="3 4" id="KW-0658">Purine biosynthesis</keyword>
<feature type="domain" description="Formyl transferase N-terminal" evidence="6">
    <location>
        <begin position="47"/>
        <end position="226"/>
    </location>
</feature>
<evidence type="ECO:0000313" key="9">
    <source>
        <dbReference type="Proteomes" id="UP000753802"/>
    </source>
</evidence>
<dbReference type="EMBL" id="JAACJS010000015">
    <property type="protein sequence ID" value="NCI51817.1"/>
    <property type="molecule type" value="Genomic_DNA"/>
</dbReference>